<keyword evidence="2" id="KW-0812">Transmembrane</keyword>
<feature type="region of interest" description="Disordered" evidence="1">
    <location>
        <begin position="215"/>
        <end position="242"/>
    </location>
</feature>
<reference evidence="3 4" key="1">
    <citation type="submission" date="2015-12" db="EMBL/GenBank/DDBJ databases">
        <title>The genome of Folsomia candida.</title>
        <authorList>
            <person name="Faddeeva A."/>
            <person name="Derks M.F."/>
            <person name="Anvar Y."/>
            <person name="Smit S."/>
            <person name="Van Straalen N."/>
            <person name="Roelofs D."/>
        </authorList>
    </citation>
    <scope>NUCLEOTIDE SEQUENCE [LARGE SCALE GENOMIC DNA]</scope>
    <source>
        <strain evidence="3 4">VU population</strain>
        <tissue evidence="3">Whole body</tissue>
    </source>
</reference>
<keyword evidence="2" id="KW-0472">Membrane</keyword>
<evidence type="ECO:0000256" key="2">
    <source>
        <dbReference type="SAM" id="Phobius"/>
    </source>
</evidence>
<dbReference type="AlphaFoldDB" id="A0A226EKU9"/>
<comment type="caution">
    <text evidence="3">The sequence shown here is derived from an EMBL/GenBank/DDBJ whole genome shotgun (WGS) entry which is preliminary data.</text>
</comment>
<name>A0A226EKU9_FOLCA</name>
<organism evidence="3 4">
    <name type="scientific">Folsomia candida</name>
    <name type="common">Springtail</name>
    <dbReference type="NCBI Taxonomy" id="158441"/>
    <lineage>
        <taxon>Eukaryota</taxon>
        <taxon>Metazoa</taxon>
        <taxon>Ecdysozoa</taxon>
        <taxon>Arthropoda</taxon>
        <taxon>Hexapoda</taxon>
        <taxon>Collembola</taxon>
        <taxon>Entomobryomorpha</taxon>
        <taxon>Isotomoidea</taxon>
        <taxon>Isotomidae</taxon>
        <taxon>Proisotominae</taxon>
        <taxon>Folsomia</taxon>
    </lineage>
</organism>
<accession>A0A226EKU9</accession>
<feature type="compositionally biased region" description="Polar residues" evidence="1">
    <location>
        <begin position="219"/>
        <end position="238"/>
    </location>
</feature>
<feature type="transmembrane region" description="Helical" evidence="2">
    <location>
        <begin position="72"/>
        <end position="94"/>
    </location>
</feature>
<keyword evidence="2" id="KW-1133">Transmembrane helix</keyword>
<feature type="transmembrane region" description="Helical" evidence="2">
    <location>
        <begin position="49"/>
        <end position="66"/>
    </location>
</feature>
<sequence length="325" mass="37662">MLPKLSHTLLKLTFRLSGIIGGPFTWSNKRKRIVQISNPRKFIYHYKCLLFYVAVLSIKAIFHHHFSQLVPLKLVIMHLYTAITHTIILTVPYLDPRKCVQCFNSFLYFCLKFKAKNLPRLNMNTDQMSRNMTKFILAFTLAFGNVPSFVIIHYLHEPADSPFFTSMIPQNYRNRLITFFIGLIHFYGYWFERFAIWADKLQEQLEIADCRKSSDSIQKRGNSSSCNDENLWPSNSPDPSNPGKWDAVSVIHSYSTLEQPPTSTIIHACINCIDCAHVLGSGSSDWVLLLQRIEQNVDIMELQRSIKNAFQLHQKIQKVVQTINM</sequence>
<evidence type="ECO:0000313" key="3">
    <source>
        <dbReference type="EMBL" id="OXA57737.1"/>
    </source>
</evidence>
<gene>
    <name evidence="3" type="ORF">Fcan01_06681</name>
</gene>
<feature type="transmembrane region" description="Helical" evidence="2">
    <location>
        <begin position="175"/>
        <end position="191"/>
    </location>
</feature>
<dbReference type="EMBL" id="LNIX01000003">
    <property type="protein sequence ID" value="OXA57737.1"/>
    <property type="molecule type" value="Genomic_DNA"/>
</dbReference>
<proteinExistence type="predicted"/>
<protein>
    <submittedName>
        <fullName evidence="3">Uncharacterized protein</fullName>
    </submittedName>
</protein>
<evidence type="ECO:0000313" key="4">
    <source>
        <dbReference type="Proteomes" id="UP000198287"/>
    </source>
</evidence>
<dbReference type="Proteomes" id="UP000198287">
    <property type="component" value="Unassembled WGS sequence"/>
</dbReference>
<keyword evidence="4" id="KW-1185">Reference proteome</keyword>
<feature type="transmembrane region" description="Helical" evidence="2">
    <location>
        <begin position="135"/>
        <end position="155"/>
    </location>
</feature>
<evidence type="ECO:0000256" key="1">
    <source>
        <dbReference type="SAM" id="MobiDB-lite"/>
    </source>
</evidence>